<feature type="repeat" description="Solcar" evidence="13">
    <location>
        <begin position="362"/>
        <end position="439"/>
    </location>
</feature>
<evidence type="ECO:0000256" key="14">
    <source>
        <dbReference type="RuleBase" id="RU366032"/>
    </source>
</evidence>
<dbReference type="PANTHER" id="PTHR11947:SF20">
    <property type="entry name" value="[3-METHYL-2-OXOBUTANOATE DEHYDROGENASE [LIPOAMIDE]] KINASE, MITOCHONDRIAL"/>
    <property type="match status" value="1"/>
</dbReference>
<keyword evidence="12" id="KW-0687">Ribonucleoprotein</keyword>
<dbReference type="GO" id="GO:1990904">
    <property type="term" value="C:ribonucleoprotein complex"/>
    <property type="evidence" value="ECO:0007669"/>
    <property type="project" value="UniProtKB-KW"/>
</dbReference>
<keyword evidence="11 13" id="KW-0472">Membrane</keyword>
<keyword evidence="6 14" id="KW-0547">Nucleotide-binding</keyword>
<dbReference type="InterPro" id="IPR018955">
    <property type="entry name" value="BCDHK/PDK_N"/>
</dbReference>
<keyword evidence="8 14" id="KW-0067">ATP-binding</keyword>
<dbReference type="InterPro" id="IPR039028">
    <property type="entry name" value="BCKD/PDK"/>
</dbReference>
<evidence type="ECO:0000313" key="18">
    <source>
        <dbReference type="Proteomes" id="UP000601435"/>
    </source>
</evidence>
<feature type="transmembrane region" description="Helical" evidence="15">
    <location>
        <begin position="97"/>
        <end position="118"/>
    </location>
</feature>
<evidence type="ECO:0000256" key="6">
    <source>
        <dbReference type="ARBA" id="ARBA00022741"/>
    </source>
</evidence>
<dbReference type="PROSITE" id="PS50920">
    <property type="entry name" value="SOLCAR"/>
    <property type="match status" value="2"/>
</dbReference>
<dbReference type="Pfam" id="PF10436">
    <property type="entry name" value="BCDHK_Adom3"/>
    <property type="match status" value="1"/>
</dbReference>
<dbReference type="InterPro" id="IPR003594">
    <property type="entry name" value="HATPase_dom"/>
</dbReference>
<evidence type="ECO:0000313" key="17">
    <source>
        <dbReference type="EMBL" id="CAE7924773.1"/>
    </source>
</evidence>
<dbReference type="GO" id="GO:0016020">
    <property type="term" value="C:membrane"/>
    <property type="evidence" value="ECO:0007669"/>
    <property type="project" value="UniProtKB-SubCell"/>
</dbReference>
<keyword evidence="15" id="KW-1133">Transmembrane helix</keyword>
<dbReference type="PANTHER" id="PTHR11947">
    <property type="entry name" value="PYRUVATE DEHYDROGENASE KINASE"/>
    <property type="match status" value="1"/>
</dbReference>
<proteinExistence type="inferred from homology"/>
<dbReference type="InterPro" id="IPR036784">
    <property type="entry name" value="AK/P_DHK_N_sf"/>
</dbReference>
<evidence type="ECO:0000256" key="1">
    <source>
        <dbReference type="ARBA" id="ARBA00004141"/>
    </source>
</evidence>
<evidence type="ECO:0000256" key="15">
    <source>
        <dbReference type="SAM" id="Phobius"/>
    </source>
</evidence>
<dbReference type="AlphaFoldDB" id="A0A813BWV1"/>
<dbReference type="GO" id="GO:0005759">
    <property type="term" value="C:mitochondrial matrix"/>
    <property type="evidence" value="ECO:0007669"/>
    <property type="project" value="UniProtKB-SubCell"/>
</dbReference>
<feature type="domain" description="Histidine kinase/HSP90-like ATPase" evidence="16">
    <location>
        <begin position="874"/>
        <end position="1023"/>
    </location>
</feature>
<dbReference type="GO" id="GO:0004740">
    <property type="term" value="F:pyruvate dehydrogenase (acetyl-transferring) kinase activity"/>
    <property type="evidence" value="ECO:0007669"/>
    <property type="project" value="TreeGrafter"/>
</dbReference>
<dbReference type="SUPFAM" id="SSF55874">
    <property type="entry name" value="ATPase domain of HSP90 chaperone/DNA topoisomerase II/histidine kinase"/>
    <property type="match status" value="1"/>
</dbReference>
<evidence type="ECO:0000256" key="12">
    <source>
        <dbReference type="ARBA" id="ARBA00023274"/>
    </source>
</evidence>
<name>A0A813BWV1_9DINO</name>
<evidence type="ECO:0000256" key="9">
    <source>
        <dbReference type="ARBA" id="ARBA00022980"/>
    </source>
</evidence>
<keyword evidence="10 14" id="KW-0496">Mitochondrion</keyword>
<dbReference type="Pfam" id="PF02518">
    <property type="entry name" value="HATPase_c"/>
    <property type="match status" value="1"/>
</dbReference>
<dbReference type="GO" id="GO:0005524">
    <property type="term" value="F:ATP binding"/>
    <property type="evidence" value="ECO:0007669"/>
    <property type="project" value="UniProtKB-UniRule"/>
</dbReference>
<organism evidence="17 18">
    <name type="scientific">Symbiodinium necroappetens</name>
    <dbReference type="NCBI Taxonomy" id="1628268"/>
    <lineage>
        <taxon>Eukaryota</taxon>
        <taxon>Sar</taxon>
        <taxon>Alveolata</taxon>
        <taxon>Dinophyceae</taxon>
        <taxon>Suessiales</taxon>
        <taxon>Symbiodiniaceae</taxon>
        <taxon>Symbiodinium</taxon>
    </lineage>
</organism>
<gene>
    <name evidence="17" type="primary">BCKDK</name>
    <name evidence="17" type="ORF">SNEC2469_LOCUS31986</name>
</gene>
<evidence type="ECO:0000256" key="11">
    <source>
        <dbReference type="ARBA" id="ARBA00023136"/>
    </source>
</evidence>
<comment type="caution">
    <text evidence="17">The sequence shown here is derived from an EMBL/GenBank/DDBJ whole genome shotgun (WGS) entry which is preliminary data.</text>
</comment>
<dbReference type="InterPro" id="IPR036890">
    <property type="entry name" value="HATPase_C_sf"/>
</dbReference>
<accession>A0A813BWV1</accession>
<evidence type="ECO:0000256" key="10">
    <source>
        <dbReference type="ARBA" id="ARBA00023128"/>
    </source>
</evidence>
<dbReference type="SUPFAM" id="SSF69012">
    <property type="entry name" value="alpha-ketoacid dehydrogenase kinase, N-terminal domain"/>
    <property type="match status" value="1"/>
</dbReference>
<dbReference type="GO" id="GO:0003723">
    <property type="term" value="F:RNA binding"/>
    <property type="evidence" value="ECO:0007669"/>
    <property type="project" value="InterPro"/>
</dbReference>
<dbReference type="EMBL" id="CAJNJA010079308">
    <property type="protein sequence ID" value="CAE7924773.1"/>
    <property type="molecule type" value="Genomic_DNA"/>
</dbReference>
<keyword evidence="9" id="KW-0689">Ribosomal protein</keyword>
<dbReference type="SMART" id="SM00387">
    <property type="entry name" value="HATPase_c"/>
    <property type="match status" value="1"/>
</dbReference>
<dbReference type="InterPro" id="IPR023395">
    <property type="entry name" value="MCP_dom_sf"/>
</dbReference>
<reference evidence="17" key="1">
    <citation type="submission" date="2021-02" db="EMBL/GenBank/DDBJ databases">
        <authorList>
            <person name="Dougan E. K."/>
            <person name="Rhodes N."/>
            <person name="Thang M."/>
            <person name="Chan C."/>
        </authorList>
    </citation>
    <scope>NUCLEOTIDE SEQUENCE</scope>
</reference>
<dbReference type="SUPFAM" id="SSF103506">
    <property type="entry name" value="Mitochondrial carrier"/>
    <property type="match status" value="1"/>
</dbReference>
<keyword evidence="18" id="KW-1185">Reference proteome</keyword>
<dbReference type="Pfam" id="PF00153">
    <property type="entry name" value="Mito_carr"/>
    <property type="match status" value="2"/>
</dbReference>
<feature type="repeat" description="Solcar" evidence="13">
    <location>
        <begin position="546"/>
        <end position="640"/>
    </location>
</feature>
<evidence type="ECO:0000256" key="7">
    <source>
        <dbReference type="ARBA" id="ARBA00022777"/>
    </source>
</evidence>
<evidence type="ECO:0000256" key="13">
    <source>
        <dbReference type="PROSITE-ProRule" id="PRU00282"/>
    </source>
</evidence>
<evidence type="ECO:0000256" key="4">
    <source>
        <dbReference type="ARBA" id="ARBA00022679"/>
    </source>
</evidence>
<evidence type="ECO:0000256" key="8">
    <source>
        <dbReference type="ARBA" id="ARBA00022840"/>
    </source>
</evidence>
<keyword evidence="3" id="KW-0597">Phosphoprotein</keyword>
<keyword evidence="7 14" id="KW-0418">Kinase</keyword>
<dbReference type="InterPro" id="IPR041988">
    <property type="entry name" value="Ribosomal_uL24_KOW"/>
</dbReference>
<comment type="similarity">
    <text evidence="2 14">Belongs to the PDK/BCKDK protein kinase family.</text>
</comment>
<sequence>MSPARNGWQHPCIKRSRTASSRVAVMLVLMAGLLRLGRDRRNLLFTPCSLPSRAPSAVTRAYGGPWQDEAQVHGEMSLDEMQETDDHHQHAWNATRIVLASSLVALLLSFGISMYLSFSSNLPSSEQVTYAAWYSKVADRIRALVAQKPASGPPSVAARIRNISSILDVTQEDIYTEFWQSLSSDVLIFRAYYPLLDFYINATYPHPTPQQELLCKSLRFELFRFSRALDDFDACVNAKNSRGTEKAFAELSVAYDHYLKAANLYEGYDPMTSTEVLYKDVADSQLVYTPIAVQKPAIRDEVLVIRGPDKGKMGRVIWLYDGLTATVKLEPNPLLGGSQMKGVREVKSFPQTWIALTRTNEQNRILDLVLAGVATFFTCCITYPLETIKARLQAGQAALPKGDATVVVSDLYSGLLSTLVREVPAKSLYISGFNSITRFFCLLPFVDANNADLKLLVMIPAGALAYFPGTFLRAPFELLSRQLQTGVYKSEEAAVEGLLADTEGLRDKLVRSWSLVVLRGLPFGALQYSLYDFLHENVELVPFGIPLSLQPVIWGAASGALTGLLTNPPDLILSVLLAKEQPESSESRAENILEASGRAAQSIYDSEGFVGFFQGGAARALQIGAESCVFFTILEALKVLSGVWVVVEVVTHLLLLRLPTHTLSPRNILSIKRAARAECVSLTLSQLMKSTKPDPESCIRTAQWLHDQLPIRFARRIEDILQLPHVVVINPQINSILSTYLETFEAIHSFPPIRTQDNEMAFLQVIREQLAKHNPGTRLIAEGYREVRRLYPSIHLDAFLHDHFTTRIATRILMDNYMEMRVPREEHIGVVRQNMRPLKIVQEIAGELTLLTTSLYGCAPEVEYRGNPDCILDYIPRHVKYMVRELLKNAFRSTVERHLARSTMSDKLPHVAVELQQGDIHVIFKISDQGGGMPKSLQREAWKYGWTTVDANKKSPEAFQCAEESCSWDRGMDSKAPERSELAGYGFGLPLTRLHAQYFGGDVFMQALPGHGTDLILILTHLKEGTPSTEFDDLSTLLYKKERKPDREE</sequence>
<keyword evidence="5 13" id="KW-0812">Transmembrane</keyword>
<evidence type="ECO:0000259" key="16">
    <source>
        <dbReference type="SMART" id="SM00387"/>
    </source>
</evidence>
<evidence type="ECO:0000256" key="2">
    <source>
        <dbReference type="ARBA" id="ARBA00006155"/>
    </source>
</evidence>
<dbReference type="InterPro" id="IPR018108">
    <property type="entry name" value="MCP_transmembrane"/>
</dbReference>
<dbReference type="GO" id="GO:0005840">
    <property type="term" value="C:ribosome"/>
    <property type="evidence" value="ECO:0007669"/>
    <property type="project" value="UniProtKB-KW"/>
</dbReference>
<dbReference type="Gene3D" id="1.50.40.10">
    <property type="entry name" value="Mitochondrial carrier domain"/>
    <property type="match status" value="1"/>
</dbReference>
<dbReference type="OrthoDB" id="409586at2759"/>
<dbReference type="EC" id="2.7.11.-" evidence="14"/>
<dbReference type="Gene3D" id="3.30.565.10">
    <property type="entry name" value="Histidine kinase-like ATPase, C-terminal domain"/>
    <property type="match status" value="1"/>
</dbReference>
<dbReference type="GO" id="GO:0010906">
    <property type="term" value="P:regulation of glucose metabolic process"/>
    <property type="evidence" value="ECO:0007669"/>
    <property type="project" value="TreeGrafter"/>
</dbReference>
<dbReference type="CDD" id="cd06089">
    <property type="entry name" value="KOW_RPL26"/>
    <property type="match status" value="1"/>
</dbReference>
<keyword evidence="4 14" id="KW-0808">Transferase</keyword>
<comment type="subcellular location">
    <subcellularLocation>
        <location evidence="1">Membrane</location>
        <topology evidence="1">Multi-pass membrane protein</topology>
    </subcellularLocation>
    <subcellularLocation>
        <location evidence="14">Mitochondrion matrix</location>
    </subcellularLocation>
</comment>
<protein>
    <recommendedName>
        <fullName evidence="14">Protein-serine/threonine kinase</fullName>
        <ecNumber evidence="14">2.7.11.-</ecNumber>
    </recommendedName>
</protein>
<evidence type="ECO:0000256" key="5">
    <source>
        <dbReference type="ARBA" id="ARBA00022692"/>
    </source>
</evidence>
<dbReference type="Proteomes" id="UP000601435">
    <property type="component" value="Unassembled WGS sequence"/>
</dbReference>
<evidence type="ECO:0000256" key="3">
    <source>
        <dbReference type="ARBA" id="ARBA00022553"/>
    </source>
</evidence>
<dbReference type="Gene3D" id="1.20.140.20">
    <property type="entry name" value="Alpha-ketoacid/pyruvate dehydrogenase kinase, N-terminal domain"/>
    <property type="match status" value="1"/>
</dbReference>